<gene>
    <name evidence="1" type="ORF">SAMN05216276_11097</name>
</gene>
<keyword evidence="2" id="KW-1185">Reference proteome</keyword>
<evidence type="ECO:0000313" key="1">
    <source>
        <dbReference type="EMBL" id="SNT64023.1"/>
    </source>
</evidence>
<sequence length="61" mass="6733">MVARQTFSLGRLHAGQVVIVHVSDSTPTIGLDEGPRTVHHTTDLPIRNVKANRPRKTTYVS</sequence>
<dbReference type="Proteomes" id="UP000198282">
    <property type="component" value="Unassembled WGS sequence"/>
</dbReference>
<organism evidence="1 2">
    <name type="scientific">Streptosporangium subroseum</name>
    <dbReference type="NCBI Taxonomy" id="106412"/>
    <lineage>
        <taxon>Bacteria</taxon>
        <taxon>Bacillati</taxon>
        <taxon>Actinomycetota</taxon>
        <taxon>Actinomycetes</taxon>
        <taxon>Streptosporangiales</taxon>
        <taxon>Streptosporangiaceae</taxon>
        <taxon>Streptosporangium</taxon>
    </lineage>
</organism>
<evidence type="ECO:0000313" key="2">
    <source>
        <dbReference type="Proteomes" id="UP000198282"/>
    </source>
</evidence>
<dbReference type="EMBL" id="FZOD01000109">
    <property type="protein sequence ID" value="SNT64023.1"/>
    <property type="molecule type" value="Genomic_DNA"/>
</dbReference>
<dbReference type="AlphaFoldDB" id="A0A239PAX3"/>
<proteinExistence type="predicted"/>
<dbReference type="RefSeq" id="WP_089213715.1">
    <property type="nucleotide sequence ID" value="NZ_FZOD01000109.1"/>
</dbReference>
<reference evidence="1 2" key="1">
    <citation type="submission" date="2017-06" db="EMBL/GenBank/DDBJ databases">
        <authorList>
            <person name="Kim H.J."/>
            <person name="Triplett B.A."/>
        </authorList>
    </citation>
    <scope>NUCLEOTIDE SEQUENCE [LARGE SCALE GENOMIC DNA]</scope>
    <source>
        <strain evidence="1 2">CGMCC 4.2132</strain>
    </source>
</reference>
<protein>
    <submittedName>
        <fullName evidence="1">Uncharacterized protein</fullName>
    </submittedName>
</protein>
<name>A0A239PAX3_9ACTN</name>
<accession>A0A239PAX3</accession>